<evidence type="ECO:0000313" key="4">
    <source>
        <dbReference type="Proteomes" id="UP000325577"/>
    </source>
</evidence>
<dbReference type="Proteomes" id="UP000325577">
    <property type="component" value="Linkage Group LG3"/>
</dbReference>
<dbReference type="CDD" id="cd17058">
    <property type="entry name" value="Ubl_SNRNP25"/>
    <property type="match status" value="1"/>
</dbReference>
<dbReference type="AlphaFoldDB" id="A0A5J5A668"/>
<dbReference type="InterPro" id="IPR040610">
    <property type="entry name" value="SNRNP25_ubiquitin"/>
</dbReference>
<organism evidence="3 4">
    <name type="scientific">Nyssa sinensis</name>
    <dbReference type="NCBI Taxonomy" id="561372"/>
    <lineage>
        <taxon>Eukaryota</taxon>
        <taxon>Viridiplantae</taxon>
        <taxon>Streptophyta</taxon>
        <taxon>Embryophyta</taxon>
        <taxon>Tracheophyta</taxon>
        <taxon>Spermatophyta</taxon>
        <taxon>Magnoliopsida</taxon>
        <taxon>eudicotyledons</taxon>
        <taxon>Gunneridae</taxon>
        <taxon>Pentapetalae</taxon>
        <taxon>asterids</taxon>
        <taxon>Cornales</taxon>
        <taxon>Nyssaceae</taxon>
        <taxon>Nyssa</taxon>
    </lineage>
</organism>
<proteinExistence type="predicted"/>
<evidence type="ECO:0000259" key="2">
    <source>
        <dbReference type="Pfam" id="PF18036"/>
    </source>
</evidence>
<dbReference type="InterPro" id="IPR029071">
    <property type="entry name" value="Ubiquitin-like_domsf"/>
</dbReference>
<dbReference type="PANTHER" id="PTHR14942:SF2">
    <property type="entry name" value="UBIQUITIN-LIKE SUPERFAMILY PROTEIN"/>
    <property type="match status" value="1"/>
</dbReference>
<dbReference type="SUPFAM" id="SSF54236">
    <property type="entry name" value="Ubiquitin-like"/>
    <property type="match status" value="1"/>
</dbReference>
<name>A0A5J5A668_9ASTE</name>
<dbReference type="EMBL" id="CM018046">
    <property type="protein sequence ID" value="KAA8525478.1"/>
    <property type="molecule type" value="Genomic_DNA"/>
</dbReference>
<feature type="domain" description="SNRNP25 ubiquitin-like" evidence="2">
    <location>
        <begin position="51"/>
        <end position="137"/>
    </location>
</feature>
<feature type="region of interest" description="Disordered" evidence="1">
    <location>
        <begin position="162"/>
        <end position="196"/>
    </location>
</feature>
<keyword evidence="4" id="KW-1185">Reference proteome</keyword>
<dbReference type="GO" id="GO:0000398">
    <property type="term" value="P:mRNA splicing, via spliceosome"/>
    <property type="evidence" value="ECO:0007669"/>
    <property type="project" value="InterPro"/>
</dbReference>
<evidence type="ECO:0000313" key="3">
    <source>
        <dbReference type="EMBL" id="KAA8525478.1"/>
    </source>
</evidence>
<dbReference type="Gene3D" id="3.10.20.90">
    <property type="entry name" value="Phosphatidylinositol 3-kinase Catalytic Subunit, Chain A, domain 1"/>
    <property type="match status" value="1"/>
</dbReference>
<dbReference type="OrthoDB" id="72819at2759"/>
<dbReference type="InterPro" id="IPR039690">
    <property type="entry name" value="SNRNP25"/>
</dbReference>
<gene>
    <name evidence="3" type="ORF">F0562_007333</name>
</gene>
<accession>A0A5J5A668</accession>
<reference evidence="3 4" key="1">
    <citation type="submission" date="2019-09" db="EMBL/GenBank/DDBJ databases">
        <title>A chromosome-level genome assembly of the Chinese tupelo Nyssa sinensis.</title>
        <authorList>
            <person name="Yang X."/>
            <person name="Kang M."/>
            <person name="Yang Y."/>
            <person name="Xiong H."/>
            <person name="Wang M."/>
            <person name="Zhang Z."/>
            <person name="Wang Z."/>
            <person name="Wu H."/>
            <person name="Ma T."/>
            <person name="Liu J."/>
            <person name="Xi Z."/>
        </authorList>
    </citation>
    <scope>NUCLEOTIDE SEQUENCE [LARGE SCALE GENOMIC DNA]</scope>
    <source>
        <strain evidence="3">J267</strain>
        <tissue evidence="3">Leaf</tissue>
    </source>
</reference>
<evidence type="ECO:0000256" key="1">
    <source>
        <dbReference type="SAM" id="MobiDB-lite"/>
    </source>
</evidence>
<sequence length="257" mass="30038">MQIIEHDDDFVPRISFKRQRSSHRIPFSPLLLIDGLSRKSFLYNKLPQEPLKLTILKLDGSTFGIEVTKTATVAELKQAVERVFSHLPMKGPGKVSWSHVWGNFCLCYGGQKLVTDNEYIRHYEIKDGDQLHFIRHVSINYNLIERQAKDQESDLEQPRILDGYEDEEQNDKKDDGCDDQGNLTQEQYDEDEDNDDVKFPHLLGGWLPYHRLMSPERRFEGSCFPTRFANGFLGRFGNILRLYSNKLSSRREIWKEV</sequence>
<dbReference type="PANTHER" id="PTHR14942">
    <property type="entry name" value="U11/U12 SMALL NUCLEAR RIBONUCLEOPROTEIN 25 KDA PROTEIN"/>
    <property type="match status" value="1"/>
</dbReference>
<protein>
    <recommendedName>
        <fullName evidence="2">SNRNP25 ubiquitin-like domain-containing protein</fullName>
    </recommendedName>
</protein>
<dbReference type="Pfam" id="PF18036">
    <property type="entry name" value="Ubiquitin_4"/>
    <property type="match status" value="1"/>
</dbReference>